<evidence type="ECO:0000256" key="4">
    <source>
        <dbReference type="ARBA" id="ARBA00022525"/>
    </source>
</evidence>
<reference evidence="7 8" key="1">
    <citation type="submission" date="2019-09" db="EMBL/GenBank/DDBJ databases">
        <authorList>
            <person name="Ou C."/>
        </authorList>
    </citation>
    <scope>NUCLEOTIDE SEQUENCE [LARGE SCALE GENOMIC DNA]</scope>
    <source>
        <strain evidence="7">S2</strain>
        <tissue evidence="7">Leaf</tissue>
    </source>
</reference>
<gene>
    <name evidence="7" type="ORF">D8674_010819</name>
</gene>
<comment type="similarity">
    <text evidence="2 6">Belongs to the plant self-incompatibility (S1) protein family.</text>
</comment>
<dbReference type="GO" id="GO:0005576">
    <property type="term" value="C:extracellular region"/>
    <property type="evidence" value="ECO:0007669"/>
    <property type="project" value="UniProtKB-SubCell"/>
</dbReference>
<evidence type="ECO:0000313" key="8">
    <source>
        <dbReference type="Proteomes" id="UP000327157"/>
    </source>
</evidence>
<comment type="caution">
    <text evidence="7">The sequence shown here is derived from an EMBL/GenBank/DDBJ whole genome shotgun (WGS) entry which is preliminary data.</text>
</comment>
<dbReference type="PANTHER" id="PTHR31232">
    <property type="match status" value="1"/>
</dbReference>
<reference evidence="8" key="2">
    <citation type="submission" date="2019-10" db="EMBL/GenBank/DDBJ databases">
        <title>A de novo genome assembly of a pear dwarfing rootstock.</title>
        <authorList>
            <person name="Wang F."/>
            <person name="Wang J."/>
            <person name="Li S."/>
            <person name="Zhang Y."/>
            <person name="Fang M."/>
            <person name="Ma L."/>
            <person name="Zhao Y."/>
            <person name="Jiang S."/>
        </authorList>
    </citation>
    <scope>NUCLEOTIDE SEQUENCE [LARGE SCALE GENOMIC DNA]</scope>
</reference>
<evidence type="ECO:0000256" key="5">
    <source>
        <dbReference type="ARBA" id="ARBA00022729"/>
    </source>
</evidence>
<dbReference type="Pfam" id="PF05938">
    <property type="entry name" value="Self-incomp_S1"/>
    <property type="match status" value="1"/>
</dbReference>
<evidence type="ECO:0000256" key="2">
    <source>
        <dbReference type="ARBA" id="ARBA00005581"/>
    </source>
</evidence>
<evidence type="ECO:0000256" key="6">
    <source>
        <dbReference type="RuleBase" id="RU367044"/>
    </source>
</evidence>
<keyword evidence="5" id="KW-0732">Signal</keyword>
<accession>A0A5N5G1J5</accession>
<evidence type="ECO:0000256" key="1">
    <source>
        <dbReference type="ARBA" id="ARBA00004613"/>
    </source>
</evidence>
<sequence length="116" mass="13410">MSDAVTVVIENYLWDQSGDSPLKVHCKSKDDDLGVHAVPLADSYEFKFHPNIFRTTLFYCSFEWPGQFHHFDIYDQGRDGGCVLDESVCLWRIQVNGPCRFNGYTGSYDLLYAWKD</sequence>
<organism evidence="7 8">
    <name type="scientific">Pyrus ussuriensis x Pyrus communis</name>
    <dbReference type="NCBI Taxonomy" id="2448454"/>
    <lineage>
        <taxon>Eukaryota</taxon>
        <taxon>Viridiplantae</taxon>
        <taxon>Streptophyta</taxon>
        <taxon>Embryophyta</taxon>
        <taxon>Tracheophyta</taxon>
        <taxon>Spermatophyta</taxon>
        <taxon>Magnoliopsida</taxon>
        <taxon>eudicotyledons</taxon>
        <taxon>Gunneridae</taxon>
        <taxon>Pentapetalae</taxon>
        <taxon>rosids</taxon>
        <taxon>fabids</taxon>
        <taxon>Rosales</taxon>
        <taxon>Rosaceae</taxon>
        <taxon>Amygdaloideae</taxon>
        <taxon>Maleae</taxon>
        <taxon>Pyrus</taxon>
    </lineage>
</organism>
<dbReference type="AlphaFoldDB" id="A0A5N5G1J5"/>
<protein>
    <recommendedName>
        <fullName evidence="6">S-protein homolog</fullName>
    </recommendedName>
</protein>
<proteinExistence type="inferred from homology"/>
<dbReference type="EMBL" id="SMOL01000553">
    <property type="protein sequence ID" value="KAB2607651.1"/>
    <property type="molecule type" value="Genomic_DNA"/>
</dbReference>
<name>A0A5N5G1J5_9ROSA</name>
<dbReference type="PANTHER" id="PTHR31232:SF43">
    <property type="entry name" value="S-PROTEIN HOMOLOG 29-RELATED"/>
    <property type="match status" value="1"/>
</dbReference>
<keyword evidence="3 6" id="KW-0713">Self-incompatibility</keyword>
<keyword evidence="8" id="KW-1185">Reference proteome</keyword>
<keyword evidence="4 6" id="KW-0964">Secreted</keyword>
<dbReference type="Proteomes" id="UP000327157">
    <property type="component" value="Chromosome 14"/>
</dbReference>
<dbReference type="GO" id="GO:0060320">
    <property type="term" value="P:rejection of self pollen"/>
    <property type="evidence" value="ECO:0007669"/>
    <property type="project" value="UniProtKB-KW"/>
</dbReference>
<dbReference type="OrthoDB" id="1748698at2759"/>
<reference evidence="7 8" key="3">
    <citation type="submission" date="2019-11" db="EMBL/GenBank/DDBJ databases">
        <title>A de novo genome assembly of a pear dwarfing rootstock.</title>
        <authorList>
            <person name="Wang F."/>
            <person name="Wang J."/>
            <person name="Li S."/>
            <person name="Zhang Y."/>
            <person name="Fang M."/>
            <person name="Ma L."/>
            <person name="Zhao Y."/>
            <person name="Jiang S."/>
        </authorList>
    </citation>
    <scope>NUCLEOTIDE SEQUENCE [LARGE SCALE GENOMIC DNA]</scope>
    <source>
        <strain evidence="7">S2</strain>
        <tissue evidence="7">Leaf</tissue>
    </source>
</reference>
<comment type="subcellular location">
    <subcellularLocation>
        <location evidence="1 6">Secreted</location>
    </subcellularLocation>
</comment>
<evidence type="ECO:0000256" key="3">
    <source>
        <dbReference type="ARBA" id="ARBA00022471"/>
    </source>
</evidence>
<dbReference type="InterPro" id="IPR010264">
    <property type="entry name" value="Self-incomp_S1"/>
</dbReference>
<evidence type="ECO:0000313" key="7">
    <source>
        <dbReference type="EMBL" id="KAB2607651.1"/>
    </source>
</evidence>